<evidence type="ECO:0000256" key="5">
    <source>
        <dbReference type="ARBA" id="ARBA00022729"/>
    </source>
</evidence>
<evidence type="ECO:0000256" key="2">
    <source>
        <dbReference type="ARBA" id="ARBA00004613"/>
    </source>
</evidence>
<dbReference type="GO" id="GO:0005576">
    <property type="term" value="C:extracellular region"/>
    <property type="evidence" value="ECO:0007669"/>
    <property type="project" value="UniProtKB-SubCell"/>
</dbReference>
<dbReference type="GO" id="GO:0051607">
    <property type="term" value="P:defense response to virus"/>
    <property type="evidence" value="ECO:0007669"/>
    <property type="project" value="TreeGrafter"/>
</dbReference>
<evidence type="ECO:0000256" key="7">
    <source>
        <dbReference type="ARBA" id="ARBA00023136"/>
    </source>
</evidence>
<dbReference type="GO" id="GO:0001913">
    <property type="term" value="P:T cell mediated cytotoxicity"/>
    <property type="evidence" value="ECO:0007669"/>
    <property type="project" value="TreeGrafter"/>
</dbReference>
<dbReference type="PROSITE" id="PS00279">
    <property type="entry name" value="MACPF_1"/>
    <property type="match status" value="1"/>
</dbReference>
<keyword evidence="6" id="KW-0204">Cytolysis</keyword>
<keyword evidence="8" id="KW-1015">Disulfide bond</keyword>
<dbReference type="SUPFAM" id="SSF49562">
    <property type="entry name" value="C2 domain (Calcium/lipid-binding domain, CaLB)"/>
    <property type="match status" value="1"/>
</dbReference>
<comment type="caution">
    <text evidence="12">The sequence shown here is derived from an EMBL/GenBank/DDBJ whole genome shotgun (WGS) entry which is preliminary data.</text>
</comment>
<feature type="domain" description="MACPF" evidence="11">
    <location>
        <begin position="37"/>
        <end position="380"/>
    </location>
</feature>
<dbReference type="PANTHER" id="PTHR46096">
    <property type="entry name" value="PERFORIN-1"/>
    <property type="match status" value="1"/>
</dbReference>
<dbReference type="Gene3D" id="2.60.40.150">
    <property type="entry name" value="C2 domain"/>
    <property type="match status" value="1"/>
</dbReference>
<dbReference type="GO" id="GO:0005579">
    <property type="term" value="C:membrane attack complex"/>
    <property type="evidence" value="ECO:0007669"/>
    <property type="project" value="InterPro"/>
</dbReference>
<organism evidence="12 13">
    <name type="scientific">Triplophysa tibetana</name>
    <dbReference type="NCBI Taxonomy" id="1572043"/>
    <lineage>
        <taxon>Eukaryota</taxon>
        <taxon>Metazoa</taxon>
        <taxon>Chordata</taxon>
        <taxon>Craniata</taxon>
        <taxon>Vertebrata</taxon>
        <taxon>Euteleostomi</taxon>
        <taxon>Actinopterygii</taxon>
        <taxon>Neopterygii</taxon>
        <taxon>Teleostei</taxon>
        <taxon>Ostariophysi</taxon>
        <taxon>Cypriniformes</taxon>
        <taxon>Nemacheilidae</taxon>
        <taxon>Triplophysa</taxon>
    </lineage>
</organism>
<accession>A0A5A9MZH4</accession>
<dbReference type="GO" id="GO:0031640">
    <property type="term" value="P:killing of cells of another organism"/>
    <property type="evidence" value="ECO:0007669"/>
    <property type="project" value="UniProtKB-KW"/>
</dbReference>
<dbReference type="PROSITE" id="PS50004">
    <property type="entry name" value="C2"/>
    <property type="match status" value="1"/>
</dbReference>
<evidence type="ECO:0000256" key="6">
    <source>
        <dbReference type="ARBA" id="ARBA00022852"/>
    </source>
</evidence>
<dbReference type="PRINTS" id="PR00764">
    <property type="entry name" value="COMPLEMENTC9"/>
</dbReference>
<proteinExistence type="inferred from homology"/>
<keyword evidence="13" id="KW-1185">Reference proteome</keyword>
<dbReference type="EMBL" id="SOYY01000025">
    <property type="protein sequence ID" value="KAA0702298.1"/>
    <property type="molecule type" value="Genomic_DNA"/>
</dbReference>
<dbReference type="InterPro" id="IPR000008">
    <property type="entry name" value="C2_dom"/>
</dbReference>
<feature type="signal peptide" evidence="9">
    <location>
        <begin position="1"/>
        <end position="31"/>
    </location>
</feature>
<dbReference type="Proteomes" id="UP000324632">
    <property type="component" value="Chromosome 25"/>
</dbReference>
<keyword evidence="5 9" id="KW-0732">Signal</keyword>
<dbReference type="Pfam" id="PF00168">
    <property type="entry name" value="C2"/>
    <property type="match status" value="1"/>
</dbReference>
<evidence type="ECO:0000313" key="13">
    <source>
        <dbReference type="Proteomes" id="UP000324632"/>
    </source>
</evidence>
<keyword evidence="7" id="KW-0472">Membrane</keyword>
<evidence type="ECO:0000256" key="8">
    <source>
        <dbReference type="ARBA" id="ARBA00023157"/>
    </source>
</evidence>
<evidence type="ECO:0000256" key="3">
    <source>
        <dbReference type="ARBA" id="ARBA00009214"/>
    </source>
</evidence>
<dbReference type="InterPro" id="IPR020864">
    <property type="entry name" value="MACPF"/>
</dbReference>
<evidence type="ECO:0000313" key="12">
    <source>
        <dbReference type="EMBL" id="KAA0702298.1"/>
    </source>
</evidence>
<dbReference type="AlphaFoldDB" id="A0A5A9MZH4"/>
<evidence type="ECO:0000256" key="9">
    <source>
        <dbReference type="SAM" id="SignalP"/>
    </source>
</evidence>
<dbReference type="InterPro" id="IPR052784">
    <property type="entry name" value="Perforin-1_pore-forming"/>
</dbReference>
<reference evidence="12 13" key="1">
    <citation type="journal article" date="2019" name="Mol. Ecol. Resour.">
        <title>Chromosome-level genome assembly of Triplophysa tibetana, a fish adapted to the harsh high-altitude environment of the Tibetan Plateau.</title>
        <authorList>
            <person name="Yang X."/>
            <person name="Liu H."/>
            <person name="Ma Z."/>
            <person name="Zou Y."/>
            <person name="Zou M."/>
            <person name="Mao Y."/>
            <person name="Li X."/>
            <person name="Wang H."/>
            <person name="Chen T."/>
            <person name="Wang W."/>
            <person name="Yang R."/>
        </authorList>
    </citation>
    <scope>NUCLEOTIDE SEQUENCE [LARGE SCALE GENOMIC DNA]</scope>
    <source>
        <strain evidence="12">TTIB1903HZAU</strain>
        <tissue evidence="12">Muscle</tissue>
    </source>
</reference>
<sequence length="608" mass="67597">MLNNTKRKNTMIPAVPLCVWLLLFLPSFTSPACFRAKATLCQDADFVPGSDLAGEGFDITKMKRIGAYAIDMSKWERENNTCKMCKNPFMQGKKQKLPSAVVDWRSIQKCHMSLTSTVYDSSESLVSSSSSAIENNWKAGLSVGDFSKKVSVMVTGTNSKLAEYSMEKTKKDKFSFVKQGVSCEYYSYRTSIKSSVHHELSHEFSSLPEMYNEETKTNYWSLVEKFGTHYITQVKLGGGVHSVTSVKECMASLKDISADDVKTCLGVEASASMGPVSVDAAVNHCKQMKDKKLNHHSFSHEFSDRLMTITGGHTQDPSLLFSSRNDPGAYKQWLSSVPEKPDIISYSLAPLHRLLPVRDPKRKQLRSAISHYILQRALVKKCSTQCKIGVARNSKEPCSCSCHHNPGVTPNCCPAQRGYAQVVVVVERATDLHGDYWDQTDGYVVLTNNKKSVDSTPVIWNNNSPKWGHSFNLGEKILSTVTTLKLEVWDKDSGWDDDLLGTCSITLKAGNKPDYCSLDHGGLYYRTIVTCAPGLSGTSCSKYVGFPMSSSLEDMYVSRHAHPVPKDVLVKMGVLLDERLLSIGHPLRNVTPIFEIPGAKHKMYENLK</sequence>
<comment type="similarity">
    <text evidence="3">Belongs to the complement C6/C7/C8/C9 family.</text>
</comment>
<feature type="chain" id="PRO_5022879151" evidence="9">
    <location>
        <begin position="32"/>
        <end position="608"/>
    </location>
</feature>
<dbReference type="GO" id="GO:0022829">
    <property type="term" value="F:wide pore channel activity"/>
    <property type="evidence" value="ECO:0007669"/>
    <property type="project" value="TreeGrafter"/>
</dbReference>
<dbReference type="PANTHER" id="PTHR46096:SF3">
    <property type="entry name" value="PERFORIN-1"/>
    <property type="match status" value="1"/>
</dbReference>
<evidence type="ECO:0000256" key="1">
    <source>
        <dbReference type="ARBA" id="ARBA00004370"/>
    </source>
</evidence>
<dbReference type="PROSITE" id="PS51412">
    <property type="entry name" value="MACPF_2"/>
    <property type="match status" value="1"/>
</dbReference>
<dbReference type="Pfam" id="PF01823">
    <property type="entry name" value="MACPF"/>
    <property type="match status" value="1"/>
</dbReference>
<name>A0A5A9MZH4_9TELE</name>
<comment type="subcellular location">
    <subcellularLocation>
        <location evidence="1">Membrane</location>
    </subcellularLocation>
    <subcellularLocation>
        <location evidence="2">Secreted</location>
    </subcellularLocation>
</comment>
<evidence type="ECO:0000256" key="4">
    <source>
        <dbReference type="ARBA" id="ARBA00022525"/>
    </source>
</evidence>
<protein>
    <submittedName>
        <fullName evidence="12">Perforin-1</fullName>
    </submittedName>
</protein>
<feature type="domain" description="C2" evidence="10">
    <location>
        <begin position="402"/>
        <end position="520"/>
    </location>
</feature>
<dbReference type="InterPro" id="IPR001862">
    <property type="entry name" value="MAC_perforin"/>
</dbReference>
<keyword evidence="4" id="KW-0964">Secreted</keyword>
<gene>
    <name evidence="12" type="ORF">E1301_Tti017940</name>
</gene>
<dbReference type="GO" id="GO:0001771">
    <property type="term" value="P:immunological synapse formation"/>
    <property type="evidence" value="ECO:0007669"/>
    <property type="project" value="TreeGrafter"/>
</dbReference>
<dbReference type="InterPro" id="IPR020863">
    <property type="entry name" value="MACPF_CS"/>
</dbReference>
<dbReference type="SMART" id="SM00239">
    <property type="entry name" value="C2"/>
    <property type="match status" value="1"/>
</dbReference>
<evidence type="ECO:0000259" key="10">
    <source>
        <dbReference type="PROSITE" id="PS50004"/>
    </source>
</evidence>
<dbReference type="InterPro" id="IPR035892">
    <property type="entry name" value="C2_domain_sf"/>
</dbReference>
<evidence type="ECO:0000259" key="11">
    <source>
        <dbReference type="PROSITE" id="PS51412"/>
    </source>
</evidence>
<dbReference type="SMART" id="SM00457">
    <property type="entry name" value="MACPF"/>
    <property type="match status" value="1"/>
</dbReference>